<sequence>MTGLYEYWSLPHKLNIKCPSCQRKASFEFARFAKIQLKKDIDYFQQHPDFEYQRFQDSCGGYWNAAFYYPNLSVDLQQIRDLPETYDVQKWSVPYSSMNKGGVVCESCDCRQKHELNWPNDAYYVVMYRQQALWAFHREAAIDLYDYLKEDLRDHKKYRHSFFLLHIPTIFKQKKAREHVTKQLQKLIKNQ</sequence>
<proteinExistence type="predicted"/>
<dbReference type="EMBL" id="APOJ01000023">
    <property type="protein sequence ID" value="ENU26990.1"/>
    <property type="molecule type" value="Genomic_DNA"/>
</dbReference>
<evidence type="ECO:0000313" key="2">
    <source>
        <dbReference type="Proteomes" id="UP000013190"/>
    </source>
</evidence>
<reference evidence="1 2" key="2">
    <citation type="journal article" date="2016" name="Int. J. Syst. Evol. Microbiol.">
        <title>Taxonomy of haemolytic and/or proteolytic strains of the genus Acinetobacter with the proposal of Acinetobacter courvalinii sp. nov. (genomic species 14 sensu Bouvet &amp; Jeanjean), Acinetobacter dispersus sp. nov. (genomic species 17), Acinetobacter modestus sp. nov., Acinetobacter proteolyticus sp. nov. and Acinetobacter vivianii sp. nov.</title>
        <authorList>
            <person name="Nemec A."/>
            <person name="Radolfova-Krizova L."/>
            <person name="Maixnerova M."/>
            <person name="Vrestiakova E."/>
            <person name="Jezek P."/>
            <person name="Sedo O."/>
        </authorList>
    </citation>
    <scope>NUCLEOTIDE SEQUENCE [LARGE SCALE GENOMIC DNA]</scope>
    <source>
        <strain evidence="1 2">NIPH 236</strain>
    </source>
</reference>
<evidence type="ECO:0000313" key="1">
    <source>
        <dbReference type="EMBL" id="ENU26990.1"/>
    </source>
</evidence>
<accession>A0ABN0JNX2</accession>
<comment type="caution">
    <text evidence="1">The sequence shown here is derived from an EMBL/GenBank/DDBJ whole genome shotgun (WGS) entry which is preliminary data.</text>
</comment>
<reference evidence="2" key="1">
    <citation type="submission" date="2013-02" db="EMBL/GenBank/DDBJ databases">
        <title>The Genome Sequence of Acinetobacter sp. NIPH 236.</title>
        <authorList>
            <consortium name="The Broad Institute Genome Sequencing Platform"/>
            <consortium name="The Broad Institute Genome Sequencing Center for Infectious Disease"/>
            <person name="Cerqueira G."/>
            <person name="Feldgarden M."/>
            <person name="Courvalin P."/>
            <person name="Perichon B."/>
            <person name="Grillot-Courvalin C."/>
            <person name="Clermont D."/>
            <person name="Rocha E."/>
            <person name="Yoon E.-J."/>
            <person name="Nemec A."/>
            <person name="Walker B."/>
            <person name="Young S.K."/>
            <person name="Zeng Q."/>
            <person name="Gargeya S."/>
            <person name="Fitzgerald M."/>
            <person name="Haas B."/>
            <person name="Abouelleil A."/>
            <person name="Alvarado L."/>
            <person name="Arachchi H.M."/>
            <person name="Berlin A.M."/>
            <person name="Chapman S.B."/>
            <person name="Dewar J."/>
            <person name="Goldberg J."/>
            <person name="Griggs A."/>
            <person name="Gujja S."/>
            <person name="Hansen M."/>
            <person name="Howarth C."/>
            <person name="Imamovic A."/>
            <person name="Larimer J."/>
            <person name="McCowan C."/>
            <person name="Murphy C."/>
            <person name="Neiman D."/>
            <person name="Pearson M."/>
            <person name="Priest M."/>
            <person name="Roberts A."/>
            <person name="Saif S."/>
            <person name="Shea T."/>
            <person name="Sisk P."/>
            <person name="Sykes S."/>
            <person name="Wortman J."/>
            <person name="Nusbaum C."/>
            <person name="Birren B."/>
        </authorList>
    </citation>
    <scope>NUCLEOTIDE SEQUENCE [LARGE SCALE GENOMIC DNA]</scope>
    <source>
        <strain evidence="2">NIPH 236</strain>
    </source>
</reference>
<name>A0ABN0JNX2_9GAMM</name>
<dbReference type="Proteomes" id="UP000013190">
    <property type="component" value="Unassembled WGS sequence"/>
</dbReference>
<dbReference type="RefSeq" id="WP_004661582.1">
    <property type="nucleotide sequence ID" value="NZ_BMDV01000002.1"/>
</dbReference>
<organism evidence="1 2">
    <name type="scientific">Acinetobacter modestus</name>
    <dbReference type="NCBI Taxonomy" id="1776740"/>
    <lineage>
        <taxon>Bacteria</taxon>
        <taxon>Pseudomonadati</taxon>
        <taxon>Pseudomonadota</taxon>
        <taxon>Gammaproteobacteria</taxon>
        <taxon>Moraxellales</taxon>
        <taxon>Moraxellaceae</taxon>
        <taxon>Acinetobacter</taxon>
    </lineage>
</organism>
<keyword evidence="2" id="KW-1185">Reference proteome</keyword>
<protein>
    <submittedName>
        <fullName evidence="1">Uncharacterized protein</fullName>
    </submittedName>
</protein>
<gene>
    <name evidence="1" type="ORF">F992_01594</name>
</gene>
<dbReference type="GeneID" id="92835000"/>